<keyword evidence="2 7" id="KW-0444">Lipid biosynthesis</keyword>
<dbReference type="Proteomes" id="UP000014227">
    <property type="component" value="Chromosome I"/>
</dbReference>
<dbReference type="GO" id="GO:0000035">
    <property type="term" value="F:acyl binding"/>
    <property type="evidence" value="ECO:0007669"/>
    <property type="project" value="TreeGrafter"/>
</dbReference>
<evidence type="ECO:0000259" key="10">
    <source>
        <dbReference type="PROSITE" id="PS50075"/>
    </source>
</evidence>
<evidence type="ECO:0000313" key="11">
    <source>
        <dbReference type="EMBL" id="CCW34074.1"/>
    </source>
</evidence>
<dbReference type="OrthoDB" id="9804551at2"/>
<feature type="modified residue" description="O-(pantetheine 4'-phosphoryl)serine" evidence="7">
    <location>
        <position position="37"/>
    </location>
</feature>
<evidence type="ECO:0000313" key="12">
    <source>
        <dbReference type="Proteomes" id="UP000014227"/>
    </source>
</evidence>
<dbReference type="GO" id="GO:0016020">
    <property type="term" value="C:membrane"/>
    <property type="evidence" value="ECO:0007669"/>
    <property type="project" value="GOC"/>
</dbReference>
<evidence type="ECO:0000256" key="6">
    <source>
        <dbReference type="ARBA" id="ARBA00023160"/>
    </source>
</evidence>
<dbReference type="HAMAP" id="MF_01217">
    <property type="entry name" value="Acyl_carrier"/>
    <property type="match status" value="1"/>
</dbReference>
<dbReference type="UniPathway" id="UPA00094"/>
<gene>
    <name evidence="7" type="primary">acpP</name>
    <name evidence="11" type="ORF">CCALI_00237</name>
</gene>
<dbReference type="PROSITE" id="PS50075">
    <property type="entry name" value="CARRIER"/>
    <property type="match status" value="1"/>
</dbReference>
<sequence length="80" mass="9067">MSTTFDRVRKVLLDRLDVTEEEIVPEASLVNDLKADSLDVMEIVLRLEDEFTIDIPDEDAEKIVTVQDIVDYIDKKAAAS</sequence>
<evidence type="ECO:0000256" key="2">
    <source>
        <dbReference type="ARBA" id="ARBA00022516"/>
    </source>
</evidence>
<reference evidence="12" key="1">
    <citation type="submission" date="2013-03" db="EMBL/GenBank/DDBJ databases">
        <title>Genome sequence of Chthonomonas calidirosea, the first sequenced genome from the Armatimonadetes phylum (formally candidate division OP10).</title>
        <authorList>
            <person name="Lee K.C.Y."/>
            <person name="Morgan X.C."/>
            <person name="Dunfield P.F."/>
            <person name="Tamas I."/>
            <person name="Houghton K.M."/>
            <person name="Vyssotski M."/>
            <person name="Ryan J.L.J."/>
            <person name="Lagutin K."/>
            <person name="McDonald I.R."/>
            <person name="Stott M.B."/>
        </authorList>
    </citation>
    <scope>NUCLEOTIDE SEQUENCE [LARGE SCALE GENOMIC DNA]</scope>
    <source>
        <strain evidence="12">DSM 23976 / ICMP 18418 / T49</strain>
    </source>
</reference>
<dbReference type="NCBIfam" id="NF002151">
    <property type="entry name" value="PRK00982.1-5"/>
    <property type="match status" value="1"/>
</dbReference>
<dbReference type="NCBIfam" id="TIGR00517">
    <property type="entry name" value="acyl_carrier"/>
    <property type="match status" value="1"/>
</dbReference>
<accession>S0ESD6</accession>
<comment type="function">
    <text evidence="7 9">Carrier of the growing fatty acid chain in fatty acid biosynthesis.</text>
</comment>
<evidence type="ECO:0000256" key="7">
    <source>
        <dbReference type="HAMAP-Rule" id="MF_01217"/>
    </source>
</evidence>
<dbReference type="InParanoid" id="S0ESD6"/>
<dbReference type="InterPro" id="IPR009081">
    <property type="entry name" value="PP-bd_ACP"/>
</dbReference>
<keyword evidence="4 7" id="KW-0276">Fatty acid metabolism</keyword>
<dbReference type="InterPro" id="IPR036736">
    <property type="entry name" value="ACP-like_sf"/>
</dbReference>
<evidence type="ECO:0000256" key="4">
    <source>
        <dbReference type="ARBA" id="ARBA00022832"/>
    </source>
</evidence>
<dbReference type="AlphaFoldDB" id="S0ESD6"/>
<proteinExistence type="inferred from homology"/>
<dbReference type="PATRIC" id="fig|1303518.3.peg.238"/>
<evidence type="ECO:0000256" key="5">
    <source>
        <dbReference type="ARBA" id="ARBA00023098"/>
    </source>
</evidence>
<dbReference type="Pfam" id="PF00550">
    <property type="entry name" value="PP-binding"/>
    <property type="match status" value="1"/>
</dbReference>
<keyword evidence="12" id="KW-1185">Reference proteome</keyword>
<dbReference type="InterPro" id="IPR003231">
    <property type="entry name" value="ACP"/>
</dbReference>
<dbReference type="GO" id="GO:0005829">
    <property type="term" value="C:cytosol"/>
    <property type="evidence" value="ECO:0007669"/>
    <property type="project" value="TreeGrafter"/>
</dbReference>
<organism evidence="11 12">
    <name type="scientific">Chthonomonas calidirosea (strain DSM 23976 / ICMP 18418 / T49)</name>
    <dbReference type="NCBI Taxonomy" id="1303518"/>
    <lineage>
        <taxon>Bacteria</taxon>
        <taxon>Bacillati</taxon>
        <taxon>Armatimonadota</taxon>
        <taxon>Chthonomonadia</taxon>
        <taxon>Chthonomonadales</taxon>
        <taxon>Chthonomonadaceae</taxon>
        <taxon>Chthonomonas</taxon>
    </lineage>
</organism>
<dbReference type="eggNOG" id="COG0236">
    <property type="taxonomic scope" value="Bacteria"/>
</dbReference>
<dbReference type="FunCoup" id="S0ESD6">
    <property type="interactions" value="323"/>
</dbReference>
<name>S0ESD6_CHTCT</name>
<dbReference type="EMBL" id="HF951689">
    <property type="protein sequence ID" value="CCW34074.1"/>
    <property type="molecule type" value="Genomic_DNA"/>
</dbReference>
<comment type="PTM">
    <text evidence="9">4'-phosphopantetheine is transferred from CoA to a specific serine of apo-ACP by acpS.</text>
</comment>
<keyword evidence="5 7" id="KW-0443">Lipid metabolism</keyword>
<dbReference type="PANTHER" id="PTHR20863:SF76">
    <property type="entry name" value="CARRIER DOMAIN-CONTAINING PROTEIN"/>
    <property type="match status" value="1"/>
</dbReference>
<dbReference type="PANTHER" id="PTHR20863">
    <property type="entry name" value="ACYL CARRIER PROTEIN"/>
    <property type="match status" value="1"/>
</dbReference>
<dbReference type="GO" id="GO:0000036">
    <property type="term" value="F:acyl carrier activity"/>
    <property type="evidence" value="ECO:0007669"/>
    <property type="project" value="UniProtKB-UniRule"/>
</dbReference>
<dbReference type="HOGENOM" id="CLU_108696_5_1_0"/>
<dbReference type="RefSeq" id="WP_016481638.1">
    <property type="nucleotide sequence ID" value="NC_021487.1"/>
</dbReference>
<evidence type="ECO:0000256" key="3">
    <source>
        <dbReference type="ARBA" id="ARBA00022553"/>
    </source>
</evidence>
<evidence type="ECO:0000256" key="9">
    <source>
        <dbReference type="RuleBase" id="RU003545"/>
    </source>
</evidence>
<keyword evidence="6 7" id="KW-0275">Fatty acid biosynthesis</keyword>
<keyword evidence="7" id="KW-0963">Cytoplasm</keyword>
<dbReference type="Gene3D" id="1.10.1200.10">
    <property type="entry name" value="ACP-like"/>
    <property type="match status" value="1"/>
</dbReference>
<dbReference type="KEGG" id="ccz:CCALI_00237"/>
<dbReference type="GO" id="GO:0009245">
    <property type="term" value="P:lipid A biosynthetic process"/>
    <property type="evidence" value="ECO:0007669"/>
    <property type="project" value="TreeGrafter"/>
</dbReference>
<protein>
    <recommendedName>
        <fullName evidence="7 8">Acyl carrier protein</fullName>
        <shortName evidence="7">ACP</shortName>
    </recommendedName>
</protein>
<comment type="similarity">
    <text evidence="7">Belongs to the acyl carrier protein (ACP) family.</text>
</comment>
<dbReference type="SUPFAM" id="SSF47336">
    <property type="entry name" value="ACP-like"/>
    <property type="match status" value="1"/>
</dbReference>
<comment type="subcellular location">
    <subcellularLocation>
        <location evidence="7">Cytoplasm</location>
    </subcellularLocation>
</comment>
<evidence type="ECO:0000256" key="1">
    <source>
        <dbReference type="ARBA" id="ARBA00022450"/>
    </source>
</evidence>
<dbReference type="STRING" id="454171.CP488_00920"/>
<comment type="pathway">
    <text evidence="7 9">Lipid metabolism; fatty acid biosynthesis.</text>
</comment>
<keyword evidence="1 7" id="KW-0596">Phosphopantetheine</keyword>
<feature type="domain" description="Carrier" evidence="10">
    <location>
        <begin position="2"/>
        <end position="77"/>
    </location>
</feature>
<dbReference type="NCBIfam" id="NF002148">
    <property type="entry name" value="PRK00982.1-2"/>
    <property type="match status" value="1"/>
</dbReference>
<comment type="PTM">
    <text evidence="7">4'-phosphopantetheine is transferred from CoA to a specific serine of apo-ACP by AcpS. This modification is essential for activity because fatty acids are bound in thioester linkage to the sulfhydryl of the prosthetic group.</text>
</comment>
<dbReference type="NCBIfam" id="NF002150">
    <property type="entry name" value="PRK00982.1-4"/>
    <property type="match status" value="1"/>
</dbReference>
<evidence type="ECO:0000256" key="8">
    <source>
        <dbReference type="NCBIfam" id="TIGR00517"/>
    </source>
</evidence>
<keyword evidence="3 7" id="KW-0597">Phosphoprotein</keyword>